<feature type="transmembrane region" description="Helical" evidence="1">
    <location>
        <begin position="142"/>
        <end position="162"/>
    </location>
</feature>
<keyword evidence="1" id="KW-0472">Membrane</keyword>
<dbReference type="RefSeq" id="WP_191336936.1">
    <property type="nucleotide sequence ID" value="NZ_CAJFIS010000005.1"/>
</dbReference>
<accession>A0AAW5WRM4</accession>
<keyword evidence="1" id="KW-1133">Transmembrane helix</keyword>
<dbReference type="AlphaFoldDB" id="A0AAW5WRM4"/>
<dbReference type="Pfam" id="PF06750">
    <property type="entry name" value="A24_N_bact"/>
    <property type="match status" value="1"/>
</dbReference>
<reference evidence="3" key="1">
    <citation type="submission" date="2022-01" db="EMBL/GenBank/DDBJ databases">
        <title>VMRC isolate genome collection.</title>
        <authorList>
            <person name="France M."/>
            <person name="Rutt L."/>
            <person name="Humphrys M."/>
            <person name="Ravel J."/>
        </authorList>
    </citation>
    <scope>NUCLEOTIDE SEQUENCE</scope>
    <source>
        <strain evidence="3">C0048A1</strain>
    </source>
</reference>
<protein>
    <submittedName>
        <fullName evidence="3">Prepilin peptidase</fullName>
    </submittedName>
</protein>
<evidence type="ECO:0000259" key="2">
    <source>
        <dbReference type="Pfam" id="PF06750"/>
    </source>
</evidence>
<dbReference type="InterPro" id="IPR050882">
    <property type="entry name" value="Prepilin_peptidase/N-MTase"/>
</dbReference>
<gene>
    <name evidence="3" type="ORF">L2724_02850</name>
</gene>
<dbReference type="PANTHER" id="PTHR30487">
    <property type="entry name" value="TYPE 4 PREPILIN-LIKE PROTEINS LEADER PEPTIDE-PROCESSING ENZYME"/>
    <property type="match status" value="1"/>
</dbReference>
<feature type="transmembrane region" description="Helical" evidence="1">
    <location>
        <begin position="115"/>
        <end position="135"/>
    </location>
</feature>
<dbReference type="EMBL" id="JAKHPH010000004">
    <property type="protein sequence ID" value="MCZ3667222.1"/>
    <property type="molecule type" value="Genomic_DNA"/>
</dbReference>
<evidence type="ECO:0000313" key="4">
    <source>
        <dbReference type="Proteomes" id="UP001212401"/>
    </source>
</evidence>
<feature type="transmembrane region" description="Helical" evidence="1">
    <location>
        <begin position="209"/>
        <end position="225"/>
    </location>
</feature>
<dbReference type="Proteomes" id="UP001212401">
    <property type="component" value="Unassembled WGS sequence"/>
</dbReference>
<keyword evidence="1" id="KW-0812">Transmembrane</keyword>
<dbReference type="GO" id="GO:0006465">
    <property type="term" value="P:signal peptide processing"/>
    <property type="evidence" value="ECO:0007669"/>
    <property type="project" value="TreeGrafter"/>
</dbReference>
<dbReference type="GO" id="GO:0005886">
    <property type="term" value="C:plasma membrane"/>
    <property type="evidence" value="ECO:0007669"/>
    <property type="project" value="TreeGrafter"/>
</dbReference>
<feature type="transmembrane region" description="Helical" evidence="1">
    <location>
        <begin position="182"/>
        <end position="202"/>
    </location>
</feature>
<proteinExistence type="predicted"/>
<feature type="transmembrane region" description="Helical" evidence="1">
    <location>
        <begin position="82"/>
        <end position="109"/>
    </location>
</feature>
<sequence>MFFTFINCAILTTLASFVTLCGQRQLNNQLPWSPKHSVCDNCHHPLSWWQLIPILGFIIQRGHCHWCDAKISPFFPLSELTIILVTAWTFTSSWYHNLIFAIVILTLLYLSTTDFVSQVIYPIALIGLLPLLLVLPRQSLSIGKVTVELVIIGLFLLGLQHITKGLGTGDIEFILVTDLIGGWELTAQIVLIGCLLTLIPALIKRNSKLPLIPGLALGFVLRLLFCSD</sequence>
<evidence type="ECO:0000256" key="1">
    <source>
        <dbReference type="SAM" id="Phobius"/>
    </source>
</evidence>
<name>A0AAW5WRM4_9LACO</name>
<evidence type="ECO:0000313" key="3">
    <source>
        <dbReference type="EMBL" id="MCZ3667222.1"/>
    </source>
</evidence>
<feature type="domain" description="Prepilin peptidase A24 N-terminal" evidence="2">
    <location>
        <begin position="13"/>
        <end position="90"/>
    </location>
</feature>
<comment type="caution">
    <text evidence="3">The sequence shown here is derived from an EMBL/GenBank/DDBJ whole genome shotgun (WGS) entry which is preliminary data.</text>
</comment>
<dbReference type="PANTHER" id="PTHR30487:SF0">
    <property type="entry name" value="PREPILIN LEADER PEPTIDASE_N-METHYLTRANSFERASE-RELATED"/>
    <property type="match status" value="1"/>
</dbReference>
<organism evidence="3 4">
    <name type="scientific">Limosilactobacillus vaginalis</name>
    <dbReference type="NCBI Taxonomy" id="1633"/>
    <lineage>
        <taxon>Bacteria</taxon>
        <taxon>Bacillati</taxon>
        <taxon>Bacillota</taxon>
        <taxon>Bacilli</taxon>
        <taxon>Lactobacillales</taxon>
        <taxon>Lactobacillaceae</taxon>
        <taxon>Limosilactobacillus</taxon>
    </lineage>
</organism>
<dbReference type="InterPro" id="IPR010627">
    <property type="entry name" value="Prepilin_pept_A24_N"/>
</dbReference>
<dbReference type="GO" id="GO:0004190">
    <property type="term" value="F:aspartic-type endopeptidase activity"/>
    <property type="evidence" value="ECO:0007669"/>
    <property type="project" value="TreeGrafter"/>
</dbReference>